<evidence type="ECO:0000313" key="4">
    <source>
        <dbReference type="Proteomes" id="UP000054248"/>
    </source>
</evidence>
<dbReference type="HOGENOM" id="CLU_1035092_0_0_1"/>
<feature type="transmembrane region" description="Helical" evidence="2">
    <location>
        <begin position="166"/>
        <end position="183"/>
    </location>
</feature>
<keyword evidence="2" id="KW-1133">Transmembrane helix</keyword>
<accession>A0A0C3PQY7</accession>
<keyword evidence="2" id="KW-0812">Transmembrane</keyword>
<feature type="transmembrane region" description="Helical" evidence="2">
    <location>
        <begin position="103"/>
        <end position="129"/>
    </location>
</feature>
<proteinExistence type="predicted"/>
<dbReference type="Proteomes" id="UP000054248">
    <property type="component" value="Unassembled WGS sequence"/>
</dbReference>
<keyword evidence="2" id="KW-0472">Membrane</keyword>
<evidence type="ECO:0000256" key="1">
    <source>
        <dbReference type="SAM" id="MobiDB-lite"/>
    </source>
</evidence>
<gene>
    <name evidence="3" type="ORF">M407DRAFT_33326</name>
</gene>
<dbReference type="EMBL" id="KN823442">
    <property type="protein sequence ID" value="KIO17025.1"/>
    <property type="molecule type" value="Genomic_DNA"/>
</dbReference>
<sequence>MSGWVRYSTVGTGVVEDDRFETVMSSGPQTRPKESKGNPYPDSSSSTVNSTKKQGVIVPLLRPIAILLLGVLLAFGHHFFNAYADGKSLDFMHAVPQVWMNRIGTAFAVTFKSALSTSLTFVLCQLMWLTLRRKFMTFSEIDNVYLTADRDVLATFFSSNIFKSPLLFITAAVSFLLPIPTVLTPSSLRVVPHTFFDLSSPCQVPTGNLANGGPGSIMYRTGGWGYWIGITPVAQKLAYSTFVGQRIPTLPQPARKVSSFQLACQVPLA</sequence>
<name>A0A0C3PQY7_9AGAM</name>
<dbReference type="AlphaFoldDB" id="A0A0C3PQY7"/>
<dbReference type="OrthoDB" id="5322539at2759"/>
<feature type="region of interest" description="Disordered" evidence="1">
    <location>
        <begin position="23"/>
        <end position="49"/>
    </location>
</feature>
<protein>
    <submittedName>
        <fullName evidence="3">Uncharacterized protein</fullName>
    </submittedName>
</protein>
<evidence type="ECO:0000313" key="3">
    <source>
        <dbReference type="EMBL" id="KIO17025.1"/>
    </source>
</evidence>
<dbReference type="STRING" id="1051891.A0A0C3PQY7"/>
<reference evidence="4" key="2">
    <citation type="submission" date="2015-01" db="EMBL/GenBank/DDBJ databases">
        <title>Evolutionary Origins and Diversification of the Mycorrhizal Mutualists.</title>
        <authorList>
            <consortium name="DOE Joint Genome Institute"/>
            <consortium name="Mycorrhizal Genomics Consortium"/>
            <person name="Kohler A."/>
            <person name="Kuo A."/>
            <person name="Nagy L.G."/>
            <person name="Floudas D."/>
            <person name="Copeland A."/>
            <person name="Barry K.W."/>
            <person name="Cichocki N."/>
            <person name="Veneault-Fourrey C."/>
            <person name="LaButti K."/>
            <person name="Lindquist E.A."/>
            <person name="Lipzen A."/>
            <person name="Lundell T."/>
            <person name="Morin E."/>
            <person name="Murat C."/>
            <person name="Riley R."/>
            <person name="Ohm R."/>
            <person name="Sun H."/>
            <person name="Tunlid A."/>
            <person name="Henrissat B."/>
            <person name="Grigoriev I.V."/>
            <person name="Hibbett D.S."/>
            <person name="Martin F."/>
        </authorList>
    </citation>
    <scope>NUCLEOTIDE SEQUENCE [LARGE SCALE GENOMIC DNA]</scope>
    <source>
        <strain evidence="4">MUT 4182</strain>
    </source>
</reference>
<organism evidence="3 4">
    <name type="scientific">Tulasnella calospora MUT 4182</name>
    <dbReference type="NCBI Taxonomy" id="1051891"/>
    <lineage>
        <taxon>Eukaryota</taxon>
        <taxon>Fungi</taxon>
        <taxon>Dikarya</taxon>
        <taxon>Basidiomycota</taxon>
        <taxon>Agaricomycotina</taxon>
        <taxon>Agaricomycetes</taxon>
        <taxon>Cantharellales</taxon>
        <taxon>Tulasnellaceae</taxon>
        <taxon>Tulasnella</taxon>
    </lineage>
</organism>
<reference evidence="3 4" key="1">
    <citation type="submission" date="2014-04" db="EMBL/GenBank/DDBJ databases">
        <authorList>
            <consortium name="DOE Joint Genome Institute"/>
            <person name="Kuo A."/>
            <person name="Girlanda M."/>
            <person name="Perotto S."/>
            <person name="Kohler A."/>
            <person name="Nagy L.G."/>
            <person name="Floudas D."/>
            <person name="Copeland A."/>
            <person name="Barry K.W."/>
            <person name="Cichocki N."/>
            <person name="Veneault-Fourrey C."/>
            <person name="LaButti K."/>
            <person name="Lindquist E.A."/>
            <person name="Lipzen A."/>
            <person name="Lundell T."/>
            <person name="Morin E."/>
            <person name="Murat C."/>
            <person name="Sun H."/>
            <person name="Tunlid A."/>
            <person name="Henrissat B."/>
            <person name="Grigoriev I.V."/>
            <person name="Hibbett D.S."/>
            <person name="Martin F."/>
            <person name="Nordberg H.P."/>
            <person name="Cantor M.N."/>
            <person name="Hua S.X."/>
        </authorList>
    </citation>
    <scope>NUCLEOTIDE SEQUENCE [LARGE SCALE GENOMIC DNA]</scope>
    <source>
        <strain evidence="3 4">MUT 4182</strain>
    </source>
</reference>
<feature type="transmembrane region" description="Helical" evidence="2">
    <location>
        <begin position="60"/>
        <end position="83"/>
    </location>
</feature>
<keyword evidence="4" id="KW-1185">Reference proteome</keyword>
<evidence type="ECO:0000256" key="2">
    <source>
        <dbReference type="SAM" id="Phobius"/>
    </source>
</evidence>